<dbReference type="RefSeq" id="WP_205143190.1">
    <property type="nucleotide sequence ID" value="NZ_JAFBDN010000004.1"/>
</dbReference>
<dbReference type="PANTHER" id="PTHR43046:SF14">
    <property type="entry name" value="MUTT_NUDIX FAMILY PROTEIN"/>
    <property type="match status" value="1"/>
</dbReference>
<dbReference type="InterPro" id="IPR015797">
    <property type="entry name" value="NUDIX_hydrolase-like_dom_sf"/>
</dbReference>
<sequence>MQVFGTKQAQTSYLVRKGAYVIIFKNDDKKEIGLIRAHGNQYFLPGGGIRANESKINTLKREMLEETGYLLKNVQYLCRAQNNFMATLPVKQPMTSDGFFYTGQLAKKVQTPTEKDNHFEWVKVEKCEKLLFHIHQLYAVQQALTITNALK</sequence>
<organism evidence="4 5">
    <name type="scientific">Periweissella beninensis</name>
    <dbReference type="NCBI Taxonomy" id="504936"/>
    <lineage>
        <taxon>Bacteria</taxon>
        <taxon>Bacillati</taxon>
        <taxon>Bacillota</taxon>
        <taxon>Bacilli</taxon>
        <taxon>Lactobacillales</taxon>
        <taxon>Lactobacillaceae</taxon>
        <taxon>Periweissella</taxon>
    </lineage>
</organism>
<evidence type="ECO:0000256" key="1">
    <source>
        <dbReference type="ARBA" id="ARBA00001946"/>
    </source>
</evidence>
<reference evidence="4" key="1">
    <citation type="submission" date="2021-04" db="EMBL/GenBank/DDBJ databases">
        <title>Taxonomic assessment of Weissella genus.</title>
        <authorList>
            <person name="Fanelli F."/>
            <person name="Chieffi D."/>
            <person name="Dell'Aquila A."/>
            <person name="Gyu-Sung C."/>
            <person name="Franz C.M.A.P."/>
            <person name="Fusco V."/>
        </authorList>
    </citation>
    <scope>NUCLEOTIDE SEQUENCE</scope>
    <source>
        <strain evidence="4">LMG 25373</strain>
    </source>
</reference>
<dbReference type="PROSITE" id="PS51462">
    <property type="entry name" value="NUDIX"/>
    <property type="match status" value="1"/>
</dbReference>
<dbReference type="InterPro" id="IPR020084">
    <property type="entry name" value="NUDIX_hydrolase_CS"/>
</dbReference>
<gene>
    <name evidence="4" type="ORF">KAK10_02755</name>
</gene>
<dbReference type="EMBL" id="JAGMVS010000039">
    <property type="protein sequence ID" value="MCM2436852.1"/>
    <property type="molecule type" value="Genomic_DNA"/>
</dbReference>
<evidence type="ECO:0000256" key="2">
    <source>
        <dbReference type="ARBA" id="ARBA00022801"/>
    </source>
</evidence>
<evidence type="ECO:0000259" key="3">
    <source>
        <dbReference type="PROSITE" id="PS51462"/>
    </source>
</evidence>
<dbReference type="Pfam" id="PF00293">
    <property type="entry name" value="NUDIX"/>
    <property type="match status" value="1"/>
</dbReference>
<dbReference type="PANTHER" id="PTHR43046">
    <property type="entry name" value="GDP-MANNOSE MANNOSYL HYDROLASE"/>
    <property type="match status" value="1"/>
</dbReference>
<proteinExistence type="predicted"/>
<comment type="cofactor">
    <cofactor evidence="1">
        <name>Mg(2+)</name>
        <dbReference type="ChEBI" id="CHEBI:18420"/>
    </cofactor>
</comment>
<dbReference type="Gene3D" id="3.90.79.10">
    <property type="entry name" value="Nucleoside Triphosphate Pyrophosphohydrolase"/>
    <property type="match status" value="1"/>
</dbReference>
<keyword evidence="5" id="KW-1185">Reference proteome</keyword>
<evidence type="ECO:0000313" key="4">
    <source>
        <dbReference type="EMBL" id="MCM2436852.1"/>
    </source>
</evidence>
<dbReference type="Proteomes" id="UP001057481">
    <property type="component" value="Unassembled WGS sequence"/>
</dbReference>
<dbReference type="SUPFAM" id="SSF55811">
    <property type="entry name" value="Nudix"/>
    <property type="match status" value="1"/>
</dbReference>
<accession>A0ABT0VKC5</accession>
<evidence type="ECO:0000313" key="5">
    <source>
        <dbReference type="Proteomes" id="UP001057481"/>
    </source>
</evidence>
<dbReference type="PROSITE" id="PS00893">
    <property type="entry name" value="NUDIX_BOX"/>
    <property type="match status" value="1"/>
</dbReference>
<dbReference type="InterPro" id="IPR000086">
    <property type="entry name" value="NUDIX_hydrolase_dom"/>
</dbReference>
<name>A0ABT0VKC5_9LACO</name>
<comment type="caution">
    <text evidence="4">The sequence shown here is derived from an EMBL/GenBank/DDBJ whole genome shotgun (WGS) entry which is preliminary data.</text>
</comment>
<protein>
    <submittedName>
        <fullName evidence="4">NUDIX domain-containing protein</fullName>
    </submittedName>
</protein>
<keyword evidence="2" id="KW-0378">Hydrolase</keyword>
<feature type="domain" description="Nudix hydrolase" evidence="3">
    <location>
        <begin position="14"/>
        <end position="144"/>
    </location>
</feature>